<sequence length="111" mass="11968">MTKVARYASVLASLTPRQVHIMLTTSNWSATKVKTVARNSKKTAKLFNFAQFFPRIGGQFEDPSQAKRAEEMLDFPKHAVFGDAVDPLLLPQTTTPAVAFGALGAAATSAN</sequence>
<dbReference type="EMBL" id="DF847227">
    <property type="protein sequence ID" value="GAT51583.1"/>
    <property type="molecule type" value="Genomic_DNA"/>
</dbReference>
<proteinExistence type="predicted"/>
<reference evidence="1" key="1">
    <citation type="submission" date="2014-09" db="EMBL/GenBank/DDBJ databases">
        <title>Genome sequence of the luminous mushroom Mycena chlorophos for searching fungal bioluminescence genes.</title>
        <authorList>
            <person name="Tanaka Y."/>
            <person name="Kasuga D."/>
            <person name="Oba Y."/>
            <person name="Hase S."/>
            <person name="Sato K."/>
            <person name="Oba Y."/>
            <person name="Sakakibara Y."/>
        </authorList>
    </citation>
    <scope>NUCLEOTIDE SEQUENCE</scope>
</reference>
<keyword evidence="2" id="KW-1185">Reference proteome</keyword>
<dbReference type="Proteomes" id="UP000815677">
    <property type="component" value="Unassembled WGS sequence"/>
</dbReference>
<organism evidence="1 2">
    <name type="scientific">Mycena chlorophos</name>
    <name type="common">Agaric fungus</name>
    <name type="synonym">Agaricus chlorophos</name>
    <dbReference type="NCBI Taxonomy" id="658473"/>
    <lineage>
        <taxon>Eukaryota</taxon>
        <taxon>Fungi</taxon>
        <taxon>Dikarya</taxon>
        <taxon>Basidiomycota</taxon>
        <taxon>Agaricomycotina</taxon>
        <taxon>Agaricomycetes</taxon>
        <taxon>Agaricomycetidae</taxon>
        <taxon>Agaricales</taxon>
        <taxon>Marasmiineae</taxon>
        <taxon>Mycenaceae</taxon>
        <taxon>Mycena</taxon>
    </lineage>
</organism>
<evidence type="ECO:0000313" key="1">
    <source>
        <dbReference type="EMBL" id="GAT51583.1"/>
    </source>
</evidence>
<name>A0ABQ0LKC9_MYCCL</name>
<protein>
    <submittedName>
        <fullName evidence="1">Uncharacterized protein</fullName>
    </submittedName>
</protein>
<accession>A0ABQ0LKC9</accession>
<evidence type="ECO:0000313" key="2">
    <source>
        <dbReference type="Proteomes" id="UP000815677"/>
    </source>
</evidence>
<gene>
    <name evidence="1" type="ORF">MCHLO_08711</name>
</gene>